<dbReference type="Pfam" id="PF13506">
    <property type="entry name" value="Glyco_transf_21"/>
    <property type="match status" value="1"/>
</dbReference>
<evidence type="ECO:0000313" key="17">
    <source>
        <dbReference type="Proteomes" id="UP000307440"/>
    </source>
</evidence>
<comment type="similarity">
    <text evidence="4">Belongs to the glycosyltransferase 2 family.</text>
</comment>
<dbReference type="EMBL" id="ML210146">
    <property type="protein sequence ID" value="TFK30810.1"/>
    <property type="molecule type" value="Genomic_DNA"/>
</dbReference>
<dbReference type="PANTHER" id="PTHR12726">
    <property type="entry name" value="CERAMIDE GLUCOSYLTRANSFERASE"/>
    <property type="match status" value="1"/>
</dbReference>
<comment type="pathway">
    <text evidence="3">Sphingolipid metabolism.</text>
</comment>
<dbReference type="GO" id="GO:0016020">
    <property type="term" value="C:membrane"/>
    <property type="evidence" value="ECO:0007669"/>
    <property type="project" value="UniProtKB-SubCell"/>
</dbReference>
<dbReference type="PANTHER" id="PTHR12726:SF0">
    <property type="entry name" value="CERAMIDE GLUCOSYLTRANSFERASE"/>
    <property type="match status" value="1"/>
</dbReference>
<evidence type="ECO:0000256" key="13">
    <source>
        <dbReference type="ARBA" id="ARBA00031543"/>
    </source>
</evidence>
<keyword evidence="7" id="KW-0328">Glycosyltransferase</keyword>
<reference evidence="16 17" key="1">
    <citation type="journal article" date="2019" name="Nat. Ecol. Evol.">
        <title>Megaphylogeny resolves global patterns of mushroom evolution.</title>
        <authorList>
            <person name="Varga T."/>
            <person name="Krizsan K."/>
            <person name="Foldi C."/>
            <person name="Dima B."/>
            <person name="Sanchez-Garcia M."/>
            <person name="Sanchez-Ramirez S."/>
            <person name="Szollosi G.J."/>
            <person name="Szarkandi J.G."/>
            <person name="Papp V."/>
            <person name="Albert L."/>
            <person name="Andreopoulos W."/>
            <person name="Angelini C."/>
            <person name="Antonin V."/>
            <person name="Barry K.W."/>
            <person name="Bougher N.L."/>
            <person name="Buchanan P."/>
            <person name="Buyck B."/>
            <person name="Bense V."/>
            <person name="Catcheside P."/>
            <person name="Chovatia M."/>
            <person name="Cooper J."/>
            <person name="Damon W."/>
            <person name="Desjardin D."/>
            <person name="Finy P."/>
            <person name="Geml J."/>
            <person name="Haridas S."/>
            <person name="Hughes K."/>
            <person name="Justo A."/>
            <person name="Karasinski D."/>
            <person name="Kautmanova I."/>
            <person name="Kiss B."/>
            <person name="Kocsube S."/>
            <person name="Kotiranta H."/>
            <person name="LaButti K.M."/>
            <person name="Lechner B.E."/>
            <person name="Liimatainen K."/>
            <person name="Lipzen A."/>
            <person name="Lukacs Z."/>
            <person name="Mihaltcheva S."/>
            <person name="Morgado L.N."/>
            <person name="Niskanen T."/>
            <person name="Noordeloos M.E."/>
            <person name="Ohm R.A."/>
            <person name="Ortiz-Santana B."/>
            <person name="Ovrebo C."/>
            <person name="Racz N."/>
            <person name="Riley R."/>
            <person name="Savchenko A."/>
            <person name="Shiryaev A."/>
            <person name="Soop K."/>
            <person name="Spirin V."/>
            <person name="Szebenyi C."/>
            <person name="Tomsovsky M."/>
            <person name="Tulloss R.E."/>
            <person name="Uehling J."/>
            <person name="Grigoriev I.V."/>
            <person name="Vagvolgyi C."/>
            <person name="Papp T."/>
            <person name="Martin F.M."/>
            <person name="Miettinen O."/>
            <person name="Hibbett D.S."/>
            <person name="Nagy L.G."/>
        </authorList>
    </citation>
    <scope>NUCLEOTIDE SEQUENCE [LARGE SCALE GENOMIC DNA]</scope>
    <source>
        <strain evidence="16 17">CBS 121175</strain>
    </source>
</reference>
<dbReference type="UniPathway" id="UPA00222"/>
<comment type="subcellular location">
    <subcellularLocation>
        <location evidence="1">Membrane</location>
        <topology evidence="1">Multi-pass membrane protein</topology>
    </subcellularLocation>
</comment>
<keyword evidence="17" id="KW-1185">Reference proteome</keyword>
<dbReference type="GO" id="GO:0008120">
    <property type="term" value="F:ceramide glucosyltransferase activity"/>
    <property type="evidence" value="ECO:0007669"/>
    <property type="project" value="UniProtKB-EC"/>
</dbReference>
<evidence type="ECO:0000256" key="15">
    <source>
        <dbReference type="SAM" id="Phobius"/>
    </source>
</evidence>
<evidence type="ECO:0000256" key="7">
    <source>
        <dbReference type="ARBA" id="ARBA00022676"/>
    </source>
</evidence>
<evidence type="ECO:0000256" key="2">
    <source>
        <dbReference type="ARBA" id="ARBA00004760"/>
    </source>
</evidence>
<gene>
    <name evidence="16" type="ORF">FA15DRAFT_662865</name>
</gene>
<dbReference type="InterPro" id="IPR025993">
    <property type="entry name" value="Ceramide_glucosylTrfase"/>
</dbReference>
<evidence type="ECO:0000256" key="6">
    <source>
        <dbReference type="ARBA" id="ARBA00019988"/>
    </source>
</evidence>
<dbReference type="Gene3D" id="3.90.550.10">
    <property type="entry name" value="Spore Coat Polysaccharide Biosynthesis Protein SpsA, Chain A"/>
    <property type="match status" value="1"/>
</dbReference>
<dbReference type="CDD" id="cd02520">
    <property type="entry name" value="Glucosylceramide_synthase"/>
    <property type="match status" value="1"/>
</dbReference>
<evidence type="ECO:0000256" key="9">
    <source>
        <dbReference type="ARBA" id="ARBA00022692"/>
    </source>
</evidence>
<organism evidence="16 17">
    <name type="scientific">Coprinopsis marcescibilis</name>
    <name type="common">Agaric fungus</name>
    <name type="synonym">Psathyrella marcescibilis</name>
    <dbReference type="NCBI Taxonomy" id="230819"/>
    <lineage>
        <taxon>Eukaryota</taxon>
        <taxon>Fungi</taxon>
        <taxon>Dikarya</taxon>
        <taxon>Basidiomycota</taxon>
        <taxon>Agaricomycotina</taxon>
        <taxon>Agaricomycetes</taxon>
        <taxon>Agaricomycetidae</taxon>
        <taxon>Agaricales</taxon>
        <taxon>Agaricineae</taxon>
        <taxon>Psathyrellaceae</taxon>
        <taxon>Coprinopsis</taxon>
    </lineage>
</organism>
<evidence type="ECO:0000256" key="5">
    <source>
        <dbReference type="ARBA" id="ARBA00012699"/>
    </source>
</evidence>
<protein>
    <recommendedName>
        <fullName evidence="6">Ceramide glucosyltransferase</fullName>
        <ecNumber evidence="5">2.4.1.80</ecNumber>
    </recommendedName>
    <alternativeName>
        <fullName evidence="13">Glucosylceramide synthase</fullName>
    </alternativeName>
    <alternativeName>
        <fullName evidence="14">UDP-glucose ceramide glucosyltransferase</fullName>
    </alternativeName>
    <alternativeName>
        <fullName evidence="12">UDP-glucose:N-acylsphingosine D-glucosyltransferase</fullName>
    </alternativeName>
</protein>
<dbReference type="OrthoDB" id="1483400at2759"/>
<dbReference type="GO" id="GO:0006679">
    <property type="term" value="P:glucosylceramide biosynthetic process"/>
    <property type="evidence" value="ECO:0007669"/>
    <property type="project" value="TreeGrafter"/>
</dbReference>
<evidence type="ECO:0000256" key="11">
    <source>
        <dbReference type="ARBA" id="ARBA00023136"/>
    </source>
</evidence>
<feature type="transmembrane region" description="Helical" evidence="15">
    <location>
        <begin position="383"/>
        <end position="403"/>
    </location>
</feature>
<comment type="pathway">
    <text evidence="2">Lipid metabolism; sphingolipid metabolism.</text>
</comment>
<keyword evidence="11 15" id="KW-0472">Membrane</keyword>
<dbReference type="STRING" id="230819.A0A5C3LDG2"/>
<keyword evidence="10 15" id="KW-1133">Transmembrane helix</keyword>
<evidence type="ECO:0000256" key="14">
    <source>
        <dbReference type="ARBA" id="ARBA00032575"/>
    </source>
</evidence>
<accession>A0A5C3LDG2</accession>
<keyword evidence="9 15" id="KW-0812">Transmembrane</keyword>
<keyword evidence="8" id="KW-0808">Transferase</keyword>
<evidence type="ECO:0000256" key="4">
    <source>
        <dbReference type="ARBA" id="ARBA00006739"/>
    </source>
</evidence>
<dbReference type="Proteomes" id="UP000307440">
    <property type="component" value="Unassembled WGS sequence"/>
</dbReference>
<evidence type="ECO:0000256" key="12">
    <source>
        <dbReference type="ARBA" id="ARBA00031017"/>
    </source>
</evidence>
<proteinExistence type="inferred from homology"/>
<dbReference type="InterPro" id="IPR029044">
    <property type="entry name" value="Nucleotide-diphossugar_trans"/>
</dbReference>
<feature type="transmembrane region" description="Helical" evidence="15">
    <location>
        <begin position="351"/>
        <end position="371"/>
    </location>
</feature>
<dbReference type="EC" id="2.4.1.80" evidence="5"/>
<feature type="transmembrane region" description="Helical" evidence="15">
    <location>
        <begin position="12"/>
        <end position="36"/>
    </location>
</feature>
<dbReference type="AlphaFoldDB" id="A0A5C3LDG2"/>
<sequence length="431" mass="48528">MSYYDDELSAKISSALAIFGLVWYTALWCIGLLGAISVYRRYRNRPIFVNFTPAFEAPGVSVLRPLKGLDPDLYTNLESTLRLDYPNFEIIFSVSDEKDQALPIVTELLQLYPNVKAQIVVGQEVVGVNPKVNNLVRSYKLAENDIIWVLDSNVFVDPGTLARSVEALTAPRKPTQRRIGVIHHVPFVDKVNSCWGSRVEAVFLNTVHAKMYVAINTVAIESCVVGKSNIFRRSDVDLVNGTLKPRDPLDLDVGIKRGFASFGRFLAEDNMIASALWHELGIRHELSTDVAHNVVGNMSISDYVWRRVRWLRVRKRMVLAASLVEPFTESILLSIIGSSSVRYLFGIPRSWFLIVHFLLWFLVDTSVYSSLAGRLPAVIDGHFVMAWIFREVAALPIWLFAVFGNDVVWRGEHYRILQNGEVAPSSSGNDK</sequence>
<evidence type="ECO:0000256" key="10">
    <source>
        <dbReference type="ARBA" id="ARBA00022989"/>
    </source>
</evidence>
<evidence type="ECO:0000256" key="8">
    <source>
        <dbReference type="ARBA" id="ARBA00022679"/>
    </source>
</evidence>
<evidence type="ECO:0000313" key="16">
    <source>
        <dbReference type="EMBL" id="TFK30810.1"/>
    </source>
</evidence>
<evidence type="ECO:0000256" key="1">
    <source>
        <dbReference type="ARBA" id="ARBA00004141"/>
    </source>
</evidence>
<name>A0A5C3LDG2_COPMA</name>
<dbReference type="SUPFAM" id="SSF53448">
    <property type="entry name" value="Nucleotide-diphospho-sugar transferases"/>
    <property type="match status" value="1"/>
</dbReference>
<evidence type="ECO:0000256" key="3">
    <source>
        <dbReference type="ARBA" id="ARBA00004991"/>
    </source>
</evidence>